<evidence type="ECO:0000313" key="2">
    <source>
        <dbReference type="Proteomes" id="UP000031829"/>
    </source>
</evidence>
<sequence>MGELFWIILFGACIWVPLIWNKIAIGKRIADEEKKAGRDLTGEINPFTGGRM</sequence>
<dbReference type="AlphaFoldDB" id="A0A0B6AUE1"/>
<accession>A0A0B6AUE1</accession>
<organism evidence="1 2">
    <name type="scientific">Priestia megaterium (strain ATCC 14581 / DSM 32 / CCUG 1817 / JCM 2506 / NBRC 15308 / NCIMB 9376 / NCTC 10342 / NRRL B-14308 / VKM B-512 / Ford 19)</name>
    <name type="common">Bacillus megaterium</name>
    <dbReference type="NCBI Taxonomy" id="1348623"/>
    <lineage>
        <taxon>Bacteria</taxon>
        <taxon>Bacillati</taxon>
        <taxon>Bacillota</taxon>
        <taxon>Bacilli</taxon>
        <taxon>Bacillales</taxon>
        <taxon>Bacillaceae</taxon>
        <taxon>Priestia</taxon>
    </lineage>
</organism>
<proteinExistence type="predicted"/>
<name>A0A0B6AUE1_PRIM2</name>
<reference evidence="1 2" key="1">
    <citation type="journal article" date="2015" name="Genome Announc.">
        <title>Complete genome sequences for 35 biothreat assay-relevant bacillus species.</title>
        <authorList>
            <person name="Johnson S.L."/>
            <person name="Daligault H.E."/>
            <person name="Davenport K.W."/>
            <person name="Jaissle J."/>
            <person name="Frey K.G."/>
            <person name="Ladner J.T."/>
            <person name="Broomall S.M."/>
            <person name="Bishop-Lilly K.A."/>
            <person name="Bruce D.C."/>
            <person name="Gibbons H.S."/>
            <person name="Coyne S.R."/>
            <person name="Lo C.C."/>
            <person name="Meincke L."/>
            <person name="Munk A.C."/>
            <person name="Koroleva G.I."/>
            <person name="Rosenzweig C.N."/>
            <person name="Palacios G.F."/>
            <person name="Redden C.L."/>
            <person name="Minogue T.D."/>
            <person name="Chain P.S."/>
        </authorList>
    </citation>
    <scope>NUCLEOTIDE SEQUENCE [LARGE SCALE GENOMIC DNA]</scope>
    <source>
        <strain evidence="2">ATCC 14581 / DSM 32 / JCM 2506 / NBRC 15308 / NCIMB 9376 / NCTC 10342 / NRRL B-14308 / VKM B-512</strain>
    </source>
</reference>
<dbReference type="GeneID" id="93644251"/>
<dbReference type="HOGENOM" id="CLU_3076818_0_0_9"/>
<dbReference type="RefSeq" id="WP_162267401.1">
    <property type="nucleotide sequence ID" value="NZ_BCVB01000001.1"/>
</dbReference>
<evidence type="ECO:0000313" key="1">
    <source>
        <dbReference type="EMBL" id="AJI23444.1"/>
    </source>
</evidence>
<gene>
    <name evidence="1" type="ORF">BG04_765</name>
</gene>
<dbReference type="EMBL" id="CP009920">
    <property type="protein sequence ID" value="AJI23444.1"/>
    <property type="molecule type" value="Genomic_DNA"/>
</dbReference>
<dbReference type="KEGG" id="bmeg:BG04_765"/>
<protein>
    <submittedName>
        <fullName evidence="1">Uncharacterized protein</fullName>
    </submittedName>
</protein>
<dbReference type="Proteomes" id="UP000031829">
    <property type="component" value="Chromosome"/>
</dbReference>